<evidence type="ECO:0000259" key="15">
    <source>
        <dbReference type="PROSITE" id="PS50862"/>
    </source>
</evidence>
<dbReference type="CDD" id="cd00860">
    <property type="entry name" value="ThrRS_anticodon"/>
    <property type="match status" value="1"/>
</dbReference>
<dbReference type="InterPro" id="IPR002320">
    <property type="entry name" value="Thr-tRNA-ligase_IIa"/>
</dbReference>
<dbReference type="SUPFAM" id="SSF55200">
    <property type="entry name" value="Translation initiation factor IF3, C-terminal domain"/>
    <property type="match status" value="1"/>
</dbReference>
<dbReference type="GO" id="GO:0006435">
    <property type="term" value="P:threonyl-tRNA aminoacylation"/>
    <property type="evidence" value="ECO:0007669"/>
    <property type="project" value="InterPro"/>
</dbReference>
<dbReference type="InterPro" id="IPR018163">
    <property type="entry name" value="Thr/Ala-tRNA-synth_IIc_edit"/>
</dbReference>
<dbReference type="InterPro" id="IPR045864">
    <property type="entry name" value="aa-tRNA-synth_II/BPL/LPL"/>
</dbReference>
<dbReference type="SUPFAM" id="SSF55681">
    <property type="entry name" value="Class II aaRS and biotin synthetases"/>
    <property type="match status" value="1"/>
</dbReference>
<evidence type="ECO:0000256" key="8">
    <source>
        <dbReference type="ARBA" id="ARBA00022833"/>
    </source>
</evidence>
<dbReference type="PANTHER" id="PTHR11451:SF44">
    <property type="entry name" value="THREONINE--TRNA LIGASE, CHLOROPLASTIC_MITOCHONDRIAL 2"/>
    <property type="match status" value="1"/>
</dbReference>
<dbReference type="SUPFAM" id="SSF52954">
    <property type="entry name" value="Class II aaRS ABD-related"/>
    <property type="match status" value="1"/>
</dbReference>
<keyword evidence="7" id="KW-0547">Nucleotide-binding</keyword>
<comment type="caution">
    <text evidence="16">The sequence shown here is derived from an EMBL/GenBank/DDBJ whole genome shotgun (WGS) entry which is preliminary data.</text>
</comment>
<dbReference type="FunFam" id="3.30.980.10:FF:000005">
    <property type="entry name" value="Threonyl-tRNA synthetase, mitochondrial"/>
    <property type="match status" value="1"/>
</dbReference>
<dbReference type="NCBIfam" id="TIGR00418">
    <property type="entry name" value="thrS"/>
    <property type="match status" value="1"/>
</dbReference>
<dbReference type="CDD" id="cd00771">
    <property type="entry name" value="ThrRS_core"/>
    <property type="match status" value="1"/>
</dbReference>
<gene>
    <name evidence="16" type="primary">thrS</name>
    <name evidence="16" type="ORF">AWC38_SpisGene22703</name>
</gene>
<reference evidence="16" key="1">
    <citation type="journal article" date="2017" name="J. ISSAAS">
        <title>Comparative analysis of the genomes of Stylophora pistillata and Acropora digitifera provides evidence for extensive differences between species of corals.</title>
        <authorList>
            <person name="Voolstra C.R."/>
            <person name="Li Y."/>
            <person name="Liew Y.J."/>
            <person name="Baumgarten S."/>
            <person name="Zoccola D."/>
            <person name="Flot J.-F."/>
            <person name="Tambutte S."/>
            <person name="Allemand D."/>
            <person name="Aranda M."/>
        </authorList>
    </citation>
    <scope>NUCLEOTIDE SEQUENCE</scope>
    <source>
        <strain evidence="16">CSM Monaco</strain>
        <tissue evidence="16">Whole animal</tissue>
    </source>
</reference>
<name>A0A2B4RA46_STYPI</name>
<evidence type="ECO:0000256" key="5">
    <source>
        <dbReference type="ARBA" id="ARBA00022598"/>
    </source>
</evidence>
<dbReference type="Gene3D" id="3.30.930.10">
    <property type="entry name" value="Bira Bifunctional Protein, Domain 2"/>
    <property type="match status" value="1"/>
</dbReference>
<dbReference type="STRING" id="50429.A0A2B4RA46"/>
<dbReference type="PRINTS" id="PR01047">
    <property type="entry name" value="TRNASYNTHTHR"/>
</dbReference>
<dbReference type="InterPro" id="IPR036788">
    <property type="entry name" value="T_IF-3_C_sf"/>
</dbReference>
<dbReference type="FunFam" id="3.40.50.800:FF:000001">
    <property type="entry name" value="Threonine--tRNA ligase"/>
    <property type="match status" value="1"/>
</dbReference>
<keyword evidence="4" id="KW-0820">tRNA-binding</keyword>
<dbReference type="GO" id="GO:0005737">
    <property type="term" value="C:cytoplasm"/>
    <property type="evidence" value="ECO:0007669"/>
    <property type="project" value="InterPro"/>
</dbReference>
<dbReference type="GO" id="GO:0004829">
    <property type="term" value="F:threonine-tRNA ligase activity"/>
    <property type="evidence" value="ECO:0007669"/>
    <property type="project" value="UniProtKB-EC"/>
</dbReference>
<dbReference type="GO" id="GO:0046872">
    <property type="term" value="F:metal ion binding"/>
    <property type="evidence" value="ECO:0007669"/>
    <property type="project" value="UniProtKB-KW"/>
</dbReference>
<keyword evidence="3" id="KW-0963">Cytoplasm</keyword>
<dbReference type="InterPro" id="IPR036621">
    <property type="entry name" value="Anticodon-bd_dom_sf"/>
</dbReference>
<evidence type="ECO:0000256" key="4">
    <source>
        <dbReference type="ARBA" id="ARBA00022555"/>
    </source>
</evidence>
<keyword evidence="10" id="KW-0694">RNA-binding</keyword>
<dbReference type="AlphaFoldDB" id="A0A2B4RA46"/>
<evidence type="ECO:0000256" key="14">
    <source>
        <dbReference type="ARBA" id="ARBA00049515"/>
    </source>
</evidence>
<comment type="similarity">
    <text evidence="1">Belongs to the class-II aminoacyl-tRNA synthetase family.</text>
</comment>
<organism evidence="16">
    <name type="scientific">Stylophora pistillata</name>
    <name type="common">Smooth cauliflower coral</name>
    <dbReference type="NCBI Taxonomy" id="50429"/>
    <lineage>
        <taxon>Eukaryota</taxon>
        <taxon>Metazoa</taxon>
        <taxon>Cnidaria</taxon>
        <taxon>Anthozoa</taxon>
        <taxon>Hexacorallia</taxon>
        <taxon>Scleractinia</taxon>
        <taxon>Astrocoeniina</taxon>
        <taxon>Pocilloporidae</taxon>
        <taxon>Stylophora</taxon>
    </lineage>
</organism>
<dbReference type="Pfam" id="PF03129">
    <property type="entry name" value="HGTP_anticodon"/>
    <property type="match status" value="1"/>
</dbReference>
<comment type="catalytic activity">
    <reaction evidence="14">
        <text>tRNA(Thr) + L-threonine + ATP = L-threonyl-tRNA(Thr) + AMP + diphosphate + H(+)</text>
        <dbReference type="Rhea" id="RHEA:24624"/>
        <dbReference type="Rhea" id="RHEA-COMP:9670"/>
        <dbReference type="Rhea" id="RHEA-COMP:9704"/>
        <dbReference type="ChEBI" id="CHEBI:15378"/>
        <dbReference type="ChEBI" id="CHEBI:30616"/>
        <dbReference type="ChEBI" id="CHEBI:33019"/>
        <dbReference type="ChEBI" id="CHEBI:57926"/>
        <dbReference type="ChEBI" id="CHEBI:78442"/>
        <dbReference type="ChEBI" id="CHEBI:78534"/>
        <dbReference type="ChEBI" id="CHEBI:456215"/>
        <dbReference type="EC" id="6.1.1.3"/>
    </reaction>
</comment>
<evidence type="ECO:0000256" key="6">
    <source>
        <dbReference type="ARBA" id="ARBA00022723"/>
    </source>
</evidence>
<dbReference type="InterPro" id="IPR002314">
    <property type="entry name" value="aa-tRNA-synt_IIb"/>
</dbReference>
<evidence type="ECO:0000256" key="13">
    <source>
        <dbReference type="ARBA" id="ARBA00031900"/>
    </source>
</evidence>
<keyword evidence="9" id="KW-0067">ATP-binding</keyword>
<dbReference type="PROSITE" id="PS50862">
    <property type="entry name" value="AA_TRNA_LIGASE_II"/>
    <property type="match status" value="1"/>
</dbReference>
<keyword evidence="6" id="KW-0479">Metal-binding</keyword>
<evidence type="ECO:0000256" key="9">
    <source>
        <dbReference type="ARBA" id="ARBA00022840"/>
    </source>
</evidence>
<evidence type="ECO:0000256" key="11">
    <source>
        <dbReference type="ARBA" id="ARBA00022917"/>
    </source>
</evidence>
<evidence type="ECO:0000256" key="7">
    <source>
        <dbReference type="ARBA" id="ARBA00022741"/>
    </source>
</evidence>
<dbReference type="PANTHER" id="PTHR11451">
    <property type="entry name" value="THREONINE-TRNA LIGASE"/>
    <property type="match status" value="1"/>
</dbReference>
<dbReference type="Pfam" id="PF07973">
    <property type="entry name" value="tRNA_SAD"/>
    <property type="match status" value="1"/>
</dbReference>
<feature type="domain" description="Aminoacyl-transfer RNA synthetases class-II family profile" evidence="15">
    <location>
        <begin position="188"/>
        <end position="481"/>
    </location>
</feature>
<dbReference type="InterPro" id="IPR047246">
    <property type="entry name" value="ThrRS_anticodon"/>
</dbReference>
<dbReference type="GO" id="GO:0000049">
    <property type="term" value="F:tRNA binding"/>
    <property type="evidence" value="ECO:0007669"/>
    <property type="project" value="UniProtKB-KW"/>
</dbReference>
<accession>A0A2B4RA46</accession>
<dbReference type="Pfam" id="PF00587">
    <property type="entry name" value="tRNA-synt_2b"/>
    <property type="match status" value="1"/>
</dbReference>
<evidence type="ECO:0000256" key="10">
    <source>
        <dbReference type="ARBA" id="ARBA00022884"/>
    </source>
</evidence>
<evidence type="ECO:0000256" key="3">
    <source>
        <dbReference type="ARBA" id="ARBA00022490"/>
    </source>
</evidence>
<dbReference type="Gene3D" id="3.30.54.20">
    <property type="match status" value="1"/>
</dbReference>
<dbReference type="FunFam" id="3.30.930.10:FF:000002">
    <property type="entry name" value="Threonine--tRNA ligase"/>
    <property type="match status" value="1"/>
</dbReference>
<dbReference type="InterPro" id="IPR006195">
    <property type="entry name" value="aa-tRNA-synth_II"/>
</dbReference>
<dbReference type="InterPro" id="IPR012947">
    <property type="entry name" value="tRNA_SAD"/>
</dbReference>
<dbReference type="EMBL" id="LSMT01001030">
    <property type="protein sequence ID" value="PFX13237.1"/>
    <property type="molecule type" value="Genomic_DNA"/>
</dbReference>
<evidence type="ECO:0000256" key="1">
    <source>
        <dbReference type="ARBA" id="ARBA00008226"/>
    </source>
</evidence>
<keyword evidence="5 16" id="KW-0436">Ligase</keyword>
<dbReference type="GO" id="GO:0006413">
    <property type="term" value="P:translational initiation"/>
    <property type="evidence" value="ECO:0007669"/>
    <property type="project" value="InterPro"/>
</dbReference>
<dbReference type="Gene3D" id="3.30.980.10">
    <property type="entry name" value="Threonyl-trna Synthetase, Chain A, domain 2"/>
    <property type="match status" value="1"/>
</dbReference>
<dbReference type="InterPro" id="IPR004154">
    <property type="entry name" value="Anticodon-bd"/>
</dbReference>
<dbReference type="Gene3D" id="3.40.50.800">
    <property type="entry name" value="Anticodon-binding domain"/>
    <property type="match status" value="1"/>
</dbReference>
<dbReference type="GO" id="GO:0005524">
    <property type="term" value="F:ATP binding"/>
    <property type="evidence" value="ECO:0007669"/>
    <property type="project" value="UniProtKB-KW"/>
</dbReference>
<proteinExistence type="inferred from homology"/>
<evidence type="ECO:0000256" key="2">
    <source>
        <dbReference type="ARBA" id="ARBA00013163"/>
    </source>
</evidence>
<evidence type="ECO:0000313" key="16">
    <source>
        <dbReference type="EMBL" id="PFX13237.1"/>
    </source>
</evidence>
<dbReference type="EC" id="6.1.1.3" evidence="2"/>
<dbReference type="OrthoDB" id="5423599at2759"/>
<dbReference type="SMART" id="SM00863">
    <property type="entry name" value="tRNA_SAD"/>
    <property type="match status" value="1"/>
</dbReference>
<sequence length="628" mass="72495">MDGSLVLHTFEVPLGKKAFWHSSAHILAQAILKFYPKVHLTIGPAIENGFYYDVDFGDEILHESDFSKIEKQFLELARGKHSFSLRAVSKKEALEYYAENPYKIELIKNLTDSEITFCDHDDFTDLCRGGHLPHTGFVKAVKIMNVAGAYWRGDEKNKQLTRVYAISFPKQKMLTEYLEMLEEAKKRDHRKLGKELELFTFSNKVGQGLPLWLPKGAALRFRLETFLKNAQQKAGYEMVVSPHIGQKELYITSGHYEKYGENSFHPIQTPKEDEEYLLKPMNCPHHKPHSYKELPKRLAEFGTVYRYEQSGELHGLTRVRCFTQDDAHIFCTNDQLHSEFSAVIDLVLYVFKALGFENFTAQVSLRDKENREKYIGKEANWEKAEKAILDATKEKGLSTVIEYGEAAFYGPKLDFMVKDVLGRSWQLGTIQVDYNLPERFDLTYKGADNKEHRPVMIHRAPFGSMERFIAILLEHTSGHFPLWLTPEQVKILPISEKHQKYAEKVLKELEKYEIRALIDDRNEKTGRKIRDAEVAKIPYMIVVGAKEEADETLSVRKQGEGDLGVLTMEKFVALVAEEIKERRSIVFKDQGQMLLLRLAQDLEAFGKVEQMPKLEGKRMIMLMNPKKK</sequence>
<keyword evidence="8" id="KW-0862">Zinc</keyword>
<dbReference type="SUPFAM" id="SSF55186">
    <property type="entry name" value="ThrRS/AlaRS common domain"/>
    <property type="match status" value="1"/>
</dbReference>
<dbReference type="InterPro" id="IPR033728">
    <property type="entry name" value="ThrRS_core"/>
</dbReference>
<keyword evidence="11" id="KW-0648">Protein biosynthesis</keyword>
<keyword evidence="12" id="KW-0030">Aminoacyl-tRNA synthetase</keyword>
<protein>
    <recommendedName>
        <fullName evidence="2">threonine--tRNA ligase</fullName>
        <ecNumber evidence="2">6.1.1.3</ecNumber>
    </recommendedName>
    <alternativeName>
        <fullName evidence="13">Threonyl-tRNA synthetase</fullName>
    </alternativeName>
</protein>
<dbReference type="HAMAP" id="MF_00184">
    <property type="entry name" value="Thr_tRNA_synth"/>
    <property type="match status" value="1"/>
</dbReference>
<evidence type="ECO:0000256" key="12">
    <source>
        <dbReference type="ARBA" id="ARBA00023146"/>
    </source>
</evidence>